<accession>A0AAD7L6G8</accession>
<keyword evidence="13" id="KW-1185">Reference proteome</keyword>
<keyword evidence="8" id="KW-0449">Lipoprotein</keyword>
<name>A0AAD7L6G8_QUISA</name>
<keyword evidence="9" id="KW-0472">Membrane</keyword>
<comment type="caution">
    <text evidence="12">The sequence shown here is derived from an EMBL/GenBank/DDBJ whole genome shotgun (WGS) entry which is preliminary data.</text>
</comment>
<comment type="subcellular location">
    <subcellularLocation>
        <location evidence="1">Cell membrane</location>
        <topology evidence="1">Lipid-anchor</topology>
        <topology evidence="1">GPI-anchor</topology>
    </subcellularLocation>
</comment>
<comment type="similarity">
    <text evidence="2">Belongs to the plant LTP family.</text>
</comment>
<evidence type="ECO:0000256" key="7">
    <source>
        <dbReference type="ARBA" id="ARBA00023180"/>
    </source>
</evidence>
<evidence type="ECO:0000256" key="10">
    <source>
        <dbReference type="SAM" id="SignalP"/>
    </source>
</evidence>
<dbReference type="AlphaFoldDB" id="A0AAD7L6G8"/>
<keyword evidence="4" id="KW-0336">GPI-anchor</keyword>
<evidence type="ECO:0000256" key="4">
    <source>
        <dbReference type="ARBA" id="ARBA00022622"/>
    </source>
</evidence>
<dbReference type="SUPFAM" id="SSF47699">
    <property type="entry name" value="Bifunctional inhibitor/lipid-transfer protein/seed storage 2S albumin"/>
    <property type="match status" value="1"/>
</dbReference>
<reference evidence="12" key="1">
    <citation type="journal article" date="2023" name="Science">
        <title>Elucidation of the pathway for biosynthesis of saponin adjuvants from the soapbark tree.</title>
        <authorList>
            <person name="Reed J."/>
            <person name="Orme A."/>
            <person name="El-Demerdash A."/>
            <person name="Owen C."/>
            <person name="Martin L.B.B."/>
            <person name="Misra R.C."/>
            <person name="Kikuchi S."/>
            <person name="Rejzek M."/>
            <person name="Martin A.C."/>
            <person name="Harkess A."/>
            <person name="Leebens-Mack J."/>
            <person name="Louveau T."/>
            <person name="Stephenson M.J."/>
            <person name="Osbourn A."/>
        </authorList>
    </citation>
    <scope>NUCLEOTIDE SEQUENCE</scope>
    <source>
        <strain evidence="12">S10</strain>
    </source>
</reference>
<evidence type="ECO:0000313" key="13">
    <source>
        <dbReference type="Proteomes" id="UP001163823"/>
    </source>
</evidence>
<evidence type="ECO:0000256" key="2">
    <source>
        <dbReference type="ARBA" id="ARBA00009748"/>
    </source>
</evidence>
<protein>
    <submittedName>
        <fullName evidence="12">Lipid transfer protein</fullName>
    </submittedName>
</protein>
<dbReference type="Gene3D" id="1.10.110.10">
    <property type="entry name" value="Plant lipid-transfer and hydrophobic proteins"/>
    <property type="match status" value="1"/>
</dbReference>
<evidence type="ECO:0000256" key="8">
    <source>
        <dbReference type="ARBA" id="ARBA00023288"/>
    </source>
</evidence>
<feature type="signal peptide" evidence="10">
    <location>
        <begin position="1"/>
        <end position="26"/>
    </location>
</feature>
<keyword evidence="9" id="KW-1133">Transmembrane helix</keyword>
<evidence type="ECO:0000256" key="1">
    <source>
        <dbReference type="ARBA" id="ARBA00004609"/>
    </source>
</evidence>
<keyword evidence="9" id="KW-0812">Transmembrane</keyword>
<dbReference type="GO" id="GO:0005886">
    <property type="term" value="C:plasma membrane"/>
    <property type="evidence" value="ECO:0007669"/>
    <property type="project" value="UniProtKB-SubCell"/>
</dbReference>
<evidence type="ECO:0000259" key="11">
    <source>
        <dbReference type="Pfam" id="PF14368"/>
    </source>
</evidence>
<gene>
    <name evidence="12" type="ORF">O6P43_024302</name>
</gene>
<dbReference type="Pfam" id="PF14368">
    <property type="entry name" value="LTP_2"/>
    <property type="match status" value="1"/>
</dbReference>
<dbReference type="Proteomes" id="UP001163823">
    <property type="component" value="Chromosome 10"/>
</dbReference>
<dbReference type="InterPro" id="IPR043325">
    <property type="entry name" value="LTSS"/>
</dbReference>
<evidence type="ECO:0000256" key="9">
    <source>
        <dbReference type="SAM" id="Phobius"/>
    </source>
</evidence>
<evidence type="ECO:0000256" key="6">
    <source>
        <dbReference type="ARBA" id="ARBA00023157"/>
    </source>
</evidence>
<dbReference type="GO" id="GO:0098552">
    <property type="term" value="C:side of membrane"/>
    <property type="evidence" value="ECO:0007669"/>
    <property type="project" value="UniProtKB-KW"/>
</dbReference>
<feature type="chain" id="PRO_5042026416" evidence="10">
    <location>
        <begin position="27"/>
        <end position="148"/>
    </location>
</feature>
<sequence>MKMGFYSTLTMMILVLMVGVTSFTEGQENPACADKLAPCLDYMNSTNPPTICCNPLIETVTNELPCLCILFTGSALLESFGTNLTQALNLTRNCGVNIGSIDCNGIAPSPAAGTQPVLERRKVDGAADRIAFTGISFLLLFWCSMMFY</sequence>
<evidence type="ECO:0000256" key="3">
    <source>
        <dbReference type="ARBA" id="ARBA00022475"/>
    </source>
</evidence>
<dbReference type="PANTHER" id="PTHR33044">
    <property type="entry name" value="BIFUNCTIONAL INHIBITOR/LIPID-TRANSFER PROTEIN/SEED STORAGE 2S ALBUMIN SUPERFAMILY PROTEIN-RELATED"/>
    <property type="match status" value="1"/>
</dbReference>
<proteinExistence type="inferred from homology"/>
<keyword evidence="7" id="KW-0325">Glycoprotein</keyword>
<dbReference type="InterPro" id="IPR036312">
    <property type="entry name" value="Bifun_inhib/LTP/seed_sf"/>
</dbReference>
<feature type="transmembrane region" description="Helical" evidence="9">
    <location>
        <begin position="130"/>
        <end position="147"/>
    </location>
</feature>
<feature type="domain" description="Bifunctional inhibitor/plant lipid transfer protein/seed storage helical" evidence="11">
    <location>
        <begin position="14"/>
        <end position="99"/>
    </location>
</feature>
<keyword evidence="5 10" id="KW-0732">Signal</keyword>
<dbReference type="EMBL" id="JARAOO010000010">
    <property type="protein sequence ID" value="KAJ7952459.1"/>
    <property type="molecule type" value="Genomic_DNA"/>
</dbReference>
<organism evidence="12 13">
    <name type="scientific">Quillaja saponaria</name>
    <name type="common">Soap bark tree</name>
    <dbReference type="NCBI Taxonomy" id="32244"/>
    <lineage>
        <taxon>Eukaryota</taxon>
        <taxon>Viridiplantae</taxon>
        <taxon>Streptophyta</taxon>
        <taxon>Embryophyta</taxon>
        <taxon>Tracheophyta</taxon>
        <taxon>Spermatophyta</taxon>
        <taxon>Magnoliopsida</taxon>
        <taxon>eudicotyledons</taxon>
        <taxon>Gunneridae</taxon>
        <taxon>Pentapetalae</taxon>
        <taxon>rosids</taxon>
        <taxon>fabids</taxon>
        <taxon>Fabales</taxon>
        <taxon>Quillajaceae</taxon>
        <taxon>Quillaja</taxon>
    </lineage>
</organism>
<keyword evidence="3" id="KW-1003">Cell membrane</keyword>
<evidence type="ECO:0000256" key="5">
    <source>
        <dbReference type="ARBA" id="ARBA00022729"/>
    </source>
</evidence>
<dbReference type="KEGG" id="qsa:O6P43_024302"/>
<dbReference type="CDD" id="cd00010">
    <property type="entry name" value="AAI_LTSS"/>
    <property type="match status" value="1"/>
</dbReference>
<evidence type="ECO:0000313" key="12">
    <source>
        <dbReference type="EMBL" id="KAJ7952459.1"/>
    </source>
</evidence>
<keyword evidence="6" id="KW-1015">Disulfide bond</keyword>
<dbReference type="InterPro" id="IPR016140">
    <property type="entry name" value="Bifunc_inhib/LTP/seed_store"/>
</dbReference>